<dbReference type="RefSeq" id="WP_037549599.1">
    <property type="nucleotide sequence ID" value="NZ_JNUP01000071.1"/>
</dbReference>
<reference evidence="2 3" key="1">
    <citation type="submission" date="2014-05" db="EMBL/GenBank/DDBJ databases">
        <title>De novo Genome Sequence of Spirocheata sp.</title>
        <authorList>
            <person name="Shivani Y."/>
            <person name="Subhash Y."/>
            <person name="Tushar L."/>
            <person name="Sasikala C."/>
            <person name="Ramana C.V."/>
        </authorList>
    </citation>
    <scope>NUCLEOTIDE SEQUENCE [LARGE SCALE GENOMIC DNA]</scope>
    <source>
        <strain evidence="2 3">JC230</strain>
    </source>
</reference>
<evidence type="ECO:0000313" key="3">
    <source>
        <dbReference type="Proteomes" id="UP000029692"/>
    </source>
</evidence>
<organism evidence="2 3">
    <name type="scientific">Spirochaeta lutea</name>
    <dbReference type="NCBI Taxonomy" id="1480694"/>
    <lineage>
        <taxon>Bacteria</taxon>
        <taxon>Pseudomonadati</taxon>
        <taxon>Spirochaetota</taxon>
        <taxon>Spirochaetia</taxon>
        <taxon>Spirochaetales</taxon>
        <taxon>Spirochaetaceae</taxon>
        <taxon>Spirochaeta</taxon>
    </lineage>
</organism>
<name>A0A098QU92_9SPIO</name>
<proteinExistence type="predicted"/>
<feature type="signal peptide" evidence="1">
    <location>
        <begin position="1"/>
        <end position="20"/>
    </location>
</feature>
<keyword evidence="1" id="KW-0732">Signal</keyword>
<keyword evidence="3" id="KW-1185">Reference proteome</keyword>
<feature type="chain" id="PRO_5001946344" description="Spore coat protein U domain-containing protein" evidence="1">
    <location>
        <begin position="21"/>
        <end position="162"/>
    </location>
</feature>
<dbReference type="eggNOG" id="ENOG5033GZA">
    <property type="taxonomic scope" value="Bacteria"/>
</dbReference>
<evidence type="ECO:0008006" key="4">
    <source>
        <dbReference type="Google" id="ProtNLM"/>
    </source>
</evidence>
<accession>A0A098QU92</accession>
<evidence type="ECO:0000256" key="1">
    <source>
        <dbReference type="SAM" id="SignalP"/>
    </source>
</evidence>
<dbReference type="EMBL" id="JNUP01000071">
    <property type="protein sequence ID" value="KGE70958.1"/>
    <property type="molecule type" value="Genomic_DNA"/>
</dbReference>
<protein>
    <recommendedName>
        <fullName evidence="4">Spore coat protein U domain-containing protein</fullName>
    </recommendedName>
</protein>
<dbReference type="AlphaFoldDB" id="A0A098QU92"/>
<comment type="caution">
    <text evidence="2">The sequence shown here is derived from an EMBL/GenBank/DDBJ whole genome shotgun (WGS) entry which is preliminary data.</text>
</comment>
<sequence>MKKVLVWTAVMLLVSGAAFAQTTGNLLLQGTVPGILEITVTAEDGADNLDLLTAVDNLAVATVVERSNKRAGYTVTLSSANASGSQAYFAGSAGNTDTLDYTISYGGEPVTLSSGTALISDISTKTSASGDAKTLAISYDGTGVFLAEDTYQDTLTLDIAAK</sequence>
<dbReference type="OrthoDB" id="370962at2"/>
<dbReference type="Proteomes" id="UP000029692">
    <property type="component" value="Unassembled WGS sequence"/>
</dbReference>
<evidence type="ECO:0000313" key="2">
    <source>
        <dbReference type="EMBL" id="KGE70958.1"/>
    </source>
</evidence>
<gene>
    <name evidence="2" type="ORF">DC28_13545</name>
</gene>